<organism evidence="2 3">
    <name type="scientific">Symmachiella dynata</name>
    <dbReference type="NCBI Taxonomy" id="2527995"/>
    <lineage>
        <taxon>Bacteria</taxon>
        <taxon>Pseudomonadati</taxon>
        <taxon>Planctomycetota</taxon>
        <taxon>Planctomycetia</taxon>
        <taxon>Planctomycetales</taxon>
        <taxon>Planctomycetaceae</taxon>
        <taxon>Symmachiella</taxon>
    </lineage>
</organism>
<dbReference type="KEGG" id="sdyn:Mal52_42420"/>
<name>A0A517ZTD1_9PLAN</name>
<dbReference type="RefSeq" id="WP_145378293.1">
    <property type="nucleotide sequence ID" value="NZ_CP036276.1"/>
</dbReference>
<accession>A0A517ZTD1</accession>
<keyword evidence="1" id="KW-0732">Signal</keyword>
<dbReference type="Proteomes" id="UP000319383">
    <property type="component" value="Chromosome"/>
</dbReference>
<keyword evidence="3" id="KW-1185">Reference proteome</keyword>
<sequence length="340" mass="38531" precursor="true">MFRSSDQLRVLMSSIAICIILYCCTHCYAADSQDGQTGDGLLDYYMRQFAKEKGVRPADIKNALRIINDRATTSKERTRLLLSIAAYSRPNEVPVEDISRIIGRVKKSTIDEKAAAAWCLSKVTCAGSGNVCIHAERVLFSEWRNRAHGWEHRIAILFPLMISTRSPNVLMRDYCRILRDSDANYETIVRINEIICNLIELRKVVSGDAAANYYMVAYDQDKLPQSSRQRMLWVMSDLMTRSLANKQINIASETTVDIHKLGQAEFCNHKNDEETRVLGAQLIIPDETKKYDVDPETIEAANKYLASDATSSELRSSSSLLLKVIKNAQSQNRRRAVQKQ</sequence>
<feature type="chain" id="PRO_5022035546" evidence="1">
    <location>
        <begin position="30"/>
        <end position="340"/>
    </location>
</feature>
<gene>
    <name evidence="2" type="ORF">Mal52_42420</name>
</gene>
<dbReference type="AlphaFoldDB" id="A0A517ZTD1"/>
<evidence type="ECO:0000256" key="1">
    <source>
        <dbReference type="SAM" id="SignalP"/>
    </source>
</evidence>
<evidence type="ECO:0000313" key="3">
    <source>
        <dbReference type="Proteomes" id="UP000319383"/>
    </source>
</evidence>
<dbReference type="EMBL" id="CP036276">
    <property type="protein sequence ID" value="QDU45746.1"/>
    <property type="molecule type" value="Genomic_DNA"/>
</dbReference>
<evidence type="ECO:0000313" key="2">
    <source>
        <dbReference type="EMBL" id="QDU45746.1"/>
    </source>
</evidence>
<feature type="signal peptide" evidence="1">
    <location>
        <begin position="1"/>
        <end position="29"/>
    </location>
</feature>
<protein>
    <submittedName>
        <fullName evidence="2">Uncharacterized protein</fullName>
    </submittedName>
</protein>
<reference evidence="2 3" key="1">
    <citation type="submission" date="2019-02" db="EMBL/GenBank/DDBJ databases">
        <title>Deep-cultivation of Planctomycetes and their phenomic and genomic characterization uncovers novel biology.</title>
        <authorList>
            <person name="Wiegand S."/>
            <person name="Jogler M."/>
            <person name="Boedeker C."/>
            <person name="Pinto D."/>
            <person name="Vollmers J."/>
            <person name="Rivas-Marin E."/>
            <person name="Kohn T."/>
            <person name="Peeters S.H."/>
            <person name="Heuer A."/>
            <person name="Rast P."/>
            <person name="Oberbeckmann S."/>
            <person name="Bunk B."/>
            <person name="Jeske O."/>
            <person name="Meyerdierks A."/>
            <person name="Storesund J.E."/>
            <person name="Kallscheuer N."/>
            <person name="Luecker S."/>
            <person name="Lage O.M."/>
            <person name="Pohl T."/>
            <person name="Merkel B.J."/>
            <person name="Hornburger P."/>
            <person name="Mueller R.-W."/>
            <person name="Bruemmer F."/>
            <person name="Labrenz M."/>
            <person name="Spormann A.M."/>
            <person name="Op den Camp H."/>
            <person name="Overmann J."/>
            <person name="Amann R."/>
            <person name="Jetten M.S.M."/>
            <person name="Mascher T."/>
            <person name="Medema M.H."/>
            <person name="Devos D.P."/>
            <person name="Kaster A.-K."/>
            <person name="Ovreas L."/>
            <person name="Rohde M."/>
            <person name="Galperin M.Y."/>
            <person name="Jogler C."/>
        </authorList>
    </citation>
    <scope>NUCLEOTIDE SEQUENCE [LARGE SCALE GENOMIC DNA]</scope>
    <source>
        <strain evidence="2 3">Mal52</strain>
    </source>
</reference>
<proteinExistence type="predicted"/>